<reference evidence="2" key="2">
    <citation type="submission" date="2015-01" db="EMBL/GenBank/DDBJ databases">
        <title>Evolutionary Origins and Diversification of the Mycorrhizal Mutualists.</title>
        <authorList>
            <consortium name="DOE Joint Genome Institute"/>
            <consortium name="Mycorrhizal Genomics Consortium"/>
            <person name="Kohler A."/>
            <person name="Kuo A."/>
            <person name="Nagy L.G."/>
            <person name="Floudas D."/>
            <person name="Copeland A."/>
            <person name="Barry K.W."/>
            <person name="Cichocki N."/>
            <person name="Veneault-Fourrey C."/>
            <person name="LaButti K."/>
            <person name="Lindquist E.A."/>
            <person name="Lipzen A."/>
            <person name="Lundell T."/>
            <person name="Morin E."/>
            <person name="Murat C."/>
            <person name="Riley R."/>
            <person name="Ohm R."/>
            <person name="Sun H."/>
            <person name="Tunlid A."/>
            <person name="Henrissat B."/>
            <person name="Grigoriev I.V."/>
            <person name="Hibbett D.S."/>
            <person name="Martin F."/>
        </authorList>
    </citation>
    <scope>NUCLEOTIDE SEQUENCE [LARGE SCALE GENOMIC DNA]</scope>
    <source>
        <strain evidence="2">Ve08.2h10</strain>
    </source>
</reference>
<evidence type="ECO:0000313" key="1">
    <source>
        <dbReference type="EMBL" id="KIK73390.1"/>
    </source>
</evidence>
<protein>
    <submittedName>
        <fullName evidence="1">Unplaced genomic scaffold scaffold_4982, whole genome shotgun sequence</fullName>
    </submittedName>
</protein>
<dbReference type="HOGENOM" id="CLU_2528156_0_0_1"/>
<proteinExistence type="predicted"/>
<keyword evidence="2" id="KW-1185">Reference proteome</keyword>
<name>A0A0D0D8I7_9AGAM</name>
<sequence>MPALQARKFLKELHRRQRHFTLTLDDSFAVQCRVVIGRHTYEKGSSLSYTKIKPGNRVSTRLLHTVAVRVRGDLLGSVDLAELK</sequence>
<accession>A0A0D0D8I7</accession>
<gene>
    <name evidence="1" type="ORF">PAXRUDRAFT_597534</name>
</gene>
<dbReference type="InParanoid" id="A0A0D0D8I7"/>
<organism evidence="1 2">
    <name type="scientific">Paxillus rubicundulus Ve08.2h10</name>
    <dbReference type="NCBI Taxonomy" id="930991"/>
    <lineage>
        <taxon>Eukaryota</taxon>
        <taxon>Fungi</taxon>
        <taxon>Dikarya</taxon>
        <taxon>Basidiomycota</taxon>
        <taxon>Agaricomycotina</taxon>
        <taxon>Agaricomycetes</taxon>
        <taxon>Agaricomycetidae</taxon>
        <taxon>Boletales</taxon>
        <taxon>Paxilineae</taxon>
        <taxon>Paxillaceae</taxon>
        <taxon>Paxillus</taxon>
    </lineage>
</organism>
<evidence type="ECO:0000313" key="2">
    <source>
        <dbReference type="Proteomes" id="UP000054538"/>
    </source>
</evidence>
<dbReference type="AlphaFoldDB" id="A0A0D0D8I7"/>
<dbReference type="Proteomes" id="UP000054538">
    <property type="component" value="Unassembled WGS sequence"/>
</dbReference>
<reference evidence="1 2" key="1">
    <citation type="submission" date="2014-04" db="EMBL/GenBank/DDBJ databases">
        <authorList>
            <consortium name="DOE Joint Genome Institute"/>
            <person name="Kuo A."/>
            <person name="Kohler A."/>
            <person name="Jargeat P."/>
            <person name="Nagy L.G."/>
            <person name="Floudas D."/>
            <person name="Copeland A."/>
            <person name="Barry K.W."/>
            <person name="Cichocki N."/>
            <person name="Veneault-Fourrey C."/>
            <person name="LaButti K."/>
            <person name="Lindquist E.A."/>
            <person name="Lipzen A."/>
            <person name="Lundell T."/>
            <person name="Morin E."/>
            <person name="Murat C."/>
            <person name="Sun H."/>
            <person name="Tunlid A."/>
            <person name="Henrissat B."/>
            <person name="Grigoriev I.V."/>
            <person name="Hibbett D.S."/>
            <person name="Martin F."/>
            <person name="Nordberg H.P."/>
            <person name="Cantor M.N."/>
            <person name="Hua S.X."/>
        </authorList>
    </citation>
    <scope>NUCLEOTIDE SEQUENCE [LARGE SCALE GENOMIC DNA]</scope>
    <source>
        <strain evidence="1 2">Ve08.2h10</strain>
    </source>
</reference>
<dbReference type="EMBL" id="KN829804">
    <property type="protein sequence ID" value="KIK73390.1"/>
    <property type="molecule type" value="Genomic_DNA"/>
</dbReference>